<keyword evidence="4 9" id="KW-0805">Transcription regulation</keyword>
<proteinExistence type="inferred from homology"/>
<dbReference type="Proteomes" id="UP000800094">
    <property type="component" value="Unassembled WGS sequence"/>
</dbReference>
<keyword evidence="6 9" id="KW-0804">Transcription</keyword>
<dbReference type="Pfam" id="PF08638">
    <property type="entry name" value="Med14"/>
    <property type="match status" value="1"/>
</dbReference>
<accession>A0A6A6IQX0</accession>
<keyword evidence="5 9" id="KW-0010">Activator</keyword>
<organism evidence="12 13">
    <name type="scientific">Trematosphaeria pertusa</name>
    <dbReference type="NCBI Taxonomy" id="390896"/>
    <lineage>
        <taxon>Eukaryota</taxon>
        <taxon>Fungi</taxon>
        <taxon>Dikarya</taxon>
        <taxon>Ascomycota</taxon>
        <taxon>Pezizomycotina</taxon>
        <taxon>Dothideomycetes</taxon>
        <taxon>Pleosporomycetidae</taxon>
        <taxon>Pleosporales</taxon>
        <taxon>Massarineae</taxon>
        <taxon>Trematosphaeriaceae</taxon>
        <taxon>Trematosphaeria</taxon>
    </lineage>
</organism>
<feature type="region of interest" description="Disordered" evidence="10">
    <location>
        <begin position="1043"/>
        <end position="1104"/>
    </location>
</feature>
<dbReference type="OrthoDB" id="205099at2759"/>
<dbReference type="PANTHER" id="PTHR12809">
    <property type="entry name" value="MEDIATOR COMPLEX SUBUNIT"/>
    <property type="match status" value="1"/>
</dbReference>
<evidence type="ECO:0000313" key="12">
    <source>
        <dbReference type="EMBL" id="KAF2252709.1"/>
    </source>
</evidence>
<evidence type="ECO:0000256" key="7">
    <source>
        <dbReference type="ARBA" id="ARBA00023242"/>
    </source>
</evidence>
<comment type="function">
    <text evidence="9">Component of the Mediator complex, a coactivator involved in the regulated transcription of nearly all RNA polymerase II-dependent genes. Mediator functions as a bridge to convey information from gene-specific regulatory proteins to the basal RNA polymerase II transcription machinery. Mediator is recruited to promoters by direct interactions with regulatory proteins and serves as a scaffold for the assembly of a functional preinitiation complex with RNA polymerase II and the general transcription factors.</text>
</comment>
<name>A0A6A6IQX0_9PLEO</name>
<dbReference type="GO" id="GO:0006357">
    <property type="term" value="P:regulation of transcription by RNA polymerase II"/>
    <property type="evidence" value="ECO:0007669"/>
    <property type="project" value="InterPro"/>
</dbReference>
<evidence type="ECO:0000259" key="11">
    <source>
        <dbReference type="Pfam" id="PF08638"/>
    </source>
</evidence>
<feature type="compositionally biased region" description="Low complexity" evidence="10">
    <location>
        <begin position="66"/>
        <end position="78"/>
    </location>
</feature>
<comment type="subcellular location">
    <subcellularLocation>
        <location evidence="1 9">Nucleus</location>
    </subcellularLocation>
</comment>
<comment type="subunit">
    <text evidence="9">Component of the Mediator complex.</text>
</comment>
<dbReference type="RefSeq" id="XP_033687713.1">
    <property type="nucleotide sequence ID" value="XM_033825709.1"/>
</dbReference>
<dbReference type="AlphaFoldDB" id="A0A6A6IQX0"/>
<evidence type="ECO:0000256" key="2">
    <source>
        <dbReference type="ARBA" id="ARBA00007813"/>
    </source>
</evidence>
<evidence type="ECO:0000256" key="4">
    <source>
        <dbReference type="ARBA" id="ARBA00023015"/>
    </source>
</evidence>
<evidence type="ECO:0000256" key="8">
    <source>
        <dbReference type="ARBA" id="ARBA00032007"/>
    </source>
</evidence>
<feature type="compositionally biased region" description="Polar residues" evidence="10">
    <location>
        <begin position="54"/>
        <end position="65"/>
    </location>
</feature>
<dbReference type="GO" id="GO:0003712">
    <property type="term" value="F:transcription coregulator activity"/>
    <property type="evidence" value="ECO:0007669"/>
    <property type="project" value="UniProtKB-UniRule"/>
</dbReference>
<dbReference type="PANTHER" id="PTHR12809:SF2">
    <property type="entry name" value="MEDIATOR OF RNA POLYMERASE II TRANSCRIPTION SUBUNIT 14"/>
    <property type="match status" value="1"/>
</dbReference>
<reference evidence="12" key="1">
    <citation type="journal article" date="2020" name="Stud. Mycol.">
        <title>101 Dothideomycetes genomes: a test case for predicting lifestyles and emergence of pathogens.</title>
        <authorList>
            <person name="Haridas S."/>
            <person name="Albert R."/>
            <person name="Binder M."/>
            <person name="Bloem J."/>
            <person name="Labutti K."/>
            <person name="Salamov A."/>
            <person name="Andreopoulos B."/>
            <person name="Baker S."/>
            <person name="Barry K."/>
            <person name="Bills G."/>
            <person name="Bluhm B."/>
            <person name="Cannon C."/>
            <person name="Castanera R."/>
            <person name="Culley D."/>
            <person name="Daum C."/>
            <person name="Ezra D."/>
            <person name="Gonzalez J."/>
            <person name="Henrissat B."/>
            <person name="Kuo A."/>
            <person name="Liang C."/>
            <person name="Lipzen A."/>
            <person name="Lutzoni F."/>
            <person name="Magnuson J."/>
            <person name="Mondo S."/>
            <person name="Nolan M."/>
            <person name="Ohm R."/>
            <person name="Pangilinan J."/>
            <person name="Park H.-J."/>
            <person name="Ramirez L."/>
            <person name="Alfaro M."/>
            <person name="Sun H."/>
            <person name="Tritt A."/>
            <person name="Yoshinaga Y."/>
            <person name="Zwiers L.-H."/>
            <person name="Turgeon B."/>
            <person name="Goodwin S."/>
            <person name="Spatafora J."/>
            <person name="Crous P."/>
            <person name="Grigoriev I."/>
        </authorList>
    </citation>
    <scope>NUCLEOTIDE SEQUENCE</scope>
    <source>
        <strain evidence="12">CBS 122368</strain>
    </source>
</reference>
<dbReference type="InterPro" id="IPR055122">
    <property type="entry name" value="Med14_N"/>
</dbReference>
<evidence type="ECO:0000256" key="6">
    <source>
        <dbReference type="ARBA" id="ARBA00023163"/>
    </source>
</evidence>
<protein>
    <recommendedName>
        <fullName evidence="3 9">Mediator of RNA polymerase II transcription subunit 14</fullName>
    </recommendedName>
    <alternativeName>
        <fullName evidence="8 9">Mediator complex subunit 14</fullName>
    </alternativeName>
</protein>
<dbReference type="InterPro" id="IPR013947">
    <property type="entry name" value="Mediator_Med14"/>
</dbReference>
<evidence type="ECO:0000256" key="9">
    <source>
        <dbReference type="RuleBase" id="RU365082"/>
    </source>
</evidence>
<dbReference type="GO" id="GO:0070847">
    <property type="term" value="C:core mediator complex"/>
    <property type="evidence" value="ECO:0007669"/>
    <property type="project" value="TreeGrafter"/>
</dbReference>
<dbReference type="GeneID" id="54579039"/>
<feature type="domain" description="Mediator complex subunit MED14 N-terminal" evidence="11">
    <location>
        <begin position="102"/>
        <end position="314"/>
    </location>
</feature>
<keyword evidence="13" id="KW-1185">Reference proteome</keyword>
<evidence type="ECO:0000256" key="5">
    <source>
        <dbReference type="ARBA" id="ARBA00023159"/>
    </source>
</evidence>
<sequence length="1104" mass="122275">MPGIRTMNPSGADGATGPRDGESKKRTHDGKLVNGERNAPKKDAMDGAVAMNGPANTPSLNGASMSVSAVPTPASMSASASAPNQLAQLPPEIVHLASDFYHPLSKLLLRVSQDCYNDLNDVLQAMAEVPASHQANGIVTNGLGPYGLANGGLDNSEANKQKKLWLMRFAQDNRAKFIKLLVLAEWGKKSAVDVSKLIDLFSWAREQSTFMDAVDFQIENLKVLSNHARQYNPDIRTALEVLATGKAGWIPDMGFIPPKPISSEKALKLLRYMNTSLSIRLNVHENLPRHLRKWRVDSGRATFIVDNEFELDVISFVEDASDQWHFIDLRLLFSPAPSITVQSRFLQTLKLHLDRILAQSGLSGCFDHLHNFILTHKVAVLKSQAYELLRAGWAGSLKVEPVHRSLVIQYWTDRPGRKNWIEIGLSSNRPQNGRVSWRGPPIPSLTVRWFRQGVEVKDVDLNFDWKQLSVERMLKRVIALHIRHLLEAARKNLDAGMTVKATLSETEPSDCMLETSLGPSVNKATISVESVTGRYILQPVTAQSAAAENAINRPKEASNTGAILTQLLARSLRDLIQRYAQQLGWQEVARQALRLDVVKAAVKLDVLQYAFYWPRGWSPNWALAVVIASSGESWWICEIGAKGNTIEYAQRLIIDKQKGRSPPITRATSSSIERIALHTLAFYVTARELQKENKPYNLGYEYAPSRHPGASQGIVRGWVLHVKTSDLLATKPGEAPWLEPGLRIMCEGLRSDSRNVWHIASGMMVPDVAADMKKLMAASPQNNFSFSEDGNFSILLSTSFGEGIVPELRARLRDVDRLRSFATTLQKRKMPLKSSSLQQVQFQYGKSLMATVNFGKGDDIKVDFGHNNPHNRIRALLTEMVNERYPAHADLYLGDNTTLDRFCTTLIMTRPILSALNEIENLAPGNMSNPAVRTHAIGTYRLKYANPQCSFDVRLRPKDDKVFWLIEDNDGKPADLRPSQERASNLKRPETLKVALHNLFKETGERWFGVRTGIVADIDGVPAALKKLHETVISCAVEGGFKQEANDGDSKPVPARNQPNGPGPSNKANGVGPPNSRQQQPPGKVGNVGGKPAMASKHEVITID</sequence>
<evidence type="ECO:0000256" key="10">
    <source>
        <dbReference type="SAM" id="MobiDB-lite"/>
    </source>
</evidence>
<dbReference type="EMBL" id="ML987192">
    <property type="protein sequence ID" value="KAF2252709.1"/>
    <property type="molecule type" value="Genomic_DNA"/>
</dbReference>
<keyword evidence="7 9" id="KW-0539">Nucleus</keyword>
<comment type="similarity">
    <text evidence="2 9">Belongs to the Mediator complex subunit 14 family.</text>
</comment>
<evidence type="ECO:0000256" key="3">
    <source>
        <dbReference type="ARBA" id="ARBA00019619"/>
    </source>
</evidence>
<dbReference type="Pfam" id="PF26204">
    <property type="entry name" value="Med14_fung"/>
    <property type="match status" value="1"/>
</dbReference>
<evidence type="ECO:0000256" key="1">
    <source>
        <dbReference type="ARBA" id="ARBA00004123"/>
    </source>
</evidence>
<gene>
    <name evidence="12" type="ORF">BU26DRAFT_480559</name>
</gene>
<feature type="region of interest" description="Disordered" evidence="10">
    <location>
        <begin position="1"/>
        <end position="78"/>
    </location>
</feature>
<dbReference type="GO" id="GO:0016592">
    <property type="term" value="C:mediator complex"/>
    <property type="evidence" value="ECO:0007669"/>
    <property type="project" value="UniProtKB-UniRule"/>
</dbReference>
<evidence type="ECO:0000313" key="13">
    <source>
        <dbReference type="Proteomes" id="UP000800094"/>
    </source>
</evidence>